<dbReference type="Pfam" id="PF14328">
    <property type="entry name" value="DUF4385"/>
    <property type="match status" value="1"/>
</dbReference>
<name>A0A3N0C0N5_9SPHI</name>
<dbReference type="OrthoDB" id="65486at2"/>
<evidence type="ECO:0000313" key="2">
    <source>
        <dbReference type="Proteomes" id="UP000274046"/>
    </source>
</evidence>
<accession>A0A3N0C0N5</accession>
<dbReference type="InterPro" id="IPR025494">
    <property type="entry name" value="DUF4385"/>
</dbReference>
<evidence type="ECO:0000313" key="1">
    <source>
        <dbReference type="EMBL" id="RNL55757.1"/>
    </source>
</evidence>
<gene>
    <name evidence="1" type="ORF">D7004_03095</name>
</gene>
<dbReference type="AlphaFoldDB" id="A0A3N0C0N5"/>
<comment type="caution">
    <text evidence="1">The sequence shown here is derived from an EMBL/GenBank/DDBJ whole genome shotgun (WGS) entry which is preliminary data.</text>
</comment>
<sequence length="162" mass="18962">MPSNSKPSYLNFEIDSYPWKPDIDYRAQPEKYKVGKGEQGVLICEPYKSEIGQFWRFKTPEIATESSKKILEMFYKYIEANDFVGADMARKYLQMGYTRARRYANYKGGKKYDKEHDYKALERGTGSEEKAKSAEIFYKAYKSAEANPIYASMKKDWKKLKG</sequence>
<protein>
    <submittedName>
        <fullName evidence="1">DUF4385 domain-containing protein</fullName>
    </submittedName>
</protein>
<keyword evidence="2" id="KW-1185">Reference proteome</keyword>
<proteinExistence type="predicted"/>
<reference evidence="1 2" key="1">
    <citation type="submission" date="2018-10" db="EMBL/GenBank/DDBJ databases">
        <title>Genome sequencing of Pedobacter jejuensis TNB23.</title>
        <authorList>
            <person name="Cho Y.-J."/>
            <person name="Cho A."/>
            <person name="Kim O.-S."/>
        </authorList>
    </citation>
    <scope>NUCLEOTIDE SEQUENCE [LARGE SCALE GENOMIC DNA]</scope>
    <source>
        <strain evidence="1 2">TNB23</strain>
    </source>
</reference>
<dbReference type="Proteomes" id="UP000274046">
    <property type="component" value="Unassembled WGS sequence"/>
</dbReference>
<dbReference type="EMBL" id="RBEE01000004">
    <property type="protein sequence ID" value="RNL55757.1"/>
    <property type="molecule type" value="Genomic_DNA"/>
</dbReference>
<organism evidence="1 2">
    <name type="scientific">Pedobacter jejuensis</name>
    <dbReference type="NCBI Taxonomy" id="1268550"/>
    <lineage>
        <taxon>Bacteria</taxon>
        <taxon>Pseudomonadati</taxon>
        <taxon>Bacteroidota</taxon>
        <taxon>Sphingobacteriia</taxon>
        <taxon>Sphingobacteriales</taxon>
        <taxon>Sphingobacteriaceae</taxon>
        <taxon>Pedobacter</taxon>
    </lineage>
</organism>